<protein>
    <submittedName>
        <fullName evidence="2">Uncharacterized protein</fullName>
    </submittedName>
</protein>
<evidence type="ECO:0000256" key="1">
    <source>
        <dbReference type="SAM" id="Phobius"/>
    </source>
</evidence>
<reference evidence="2 3" key="1">
    <citation type="submission" date="2011-04" db="EMBL/GenBank/DDBJ databases">
        <authorList>
            <person name="Muzny D."/>
            <person name="Qin X."/>
            <person name="Deng J."/>
            <person name="Jiang H."/>
            <person name="Liu Y."/>
            <person name="Qu J."/>
            <person name="Song X.-Z."/>
            <person name="Zhang L."/>
            <person name="Thornton R."/>
            <person name="Coyle M."/>
            <person name="Francisco L."/>
            <person name="Jackson L."/>
            <person name="Javaid M."/>
            <person name="Korchina V."/>
            <person name="Kovar C."/>
            <person name="Mata R."/>
            <person name="Mathew T."/>
            <person name="Ngo R."/>
            <person name="Nguyen L."/>
            <person name="Nguyen N."/>
            <person name="Okwuonu G."/>
            <person name="Ongeri F."/>
            <person name="Pham C."/>
            <person name="Simmons D."/>
            <person name="Wilczek-Boney K."/>
            <person name="Hale W."/>
            <person name="Jakkamsetti A."/>
            <person name="Pham P."/>
            <person name="Ruth R."/>
            <person name="San Lucas F."/>
            <person name="Warren J."/>
            <person name="Zhang J."/>
            <person name="Zhao Z."/>
            <person name="Zhou C."/>
            <person name="Zhu D."/>
            <person name="Lee S."/>
            <person name="Bess C."/>
            <person name="Blankenburg K."/>
            <person name="Forbes L."/>
            <person name="Fu Q."/>
            <person name="Gubbala S."/>
            <person name="Hirani K."/>
            <person name="Jayaseelan J.C."/>
            <person name="Lara F."/>
            <person name="Munidasa M."/>
            <person name="Palculict T."/>
            <person name="Patil S."/>
            <person name="Pu L.-L."/>
            <person name="Saada N."/>
            <person name="Tang L."/>
            <person name="Weissenberger G."/>
            <person name="Zhu Y."/>
            <person name="Hemphill L."/>
            <person name="Shang Y."/>
            <person name="Youmans B."/>
            <person name="Ayvaz T."/>
            <person name="Ross M."/>
            <person name="Santibanez J."/>
            <person name="Aqrawi P."/>
            <person name="Gross S."/>
            <person name="Joshi V."/>
            <person name="Fowler G."/>
            <person name="Nazareth L."/>
            <person name="Reid J."/>
            <person name="Worley K."/>
            <person name="Petrosino J."/>
            <person name="Highlander S."/>
            <person name="Gibbs R."/>
        </authorList>
    </citation>
    <scope>NUCLEOTIDE SEQUENCE [LARGE SCALE GENOMIC DNA]</scope>
    <source>
        <strain evidence="2 3">DSM 3688</strain>
    </source>
</reference>
<keyword evidence="1" id="KW-0812">Transmembrane</keyword>
<organism evidence="2 3">
    <name type="scientific">Prevotella dentalis (strain ATCC 49559 / DSM 3688 / JCM 13448 / NCTC 12043 / ES 2772)</name>
    <name type="common">Mitsuokella dentalis</name>
    <dbReference type="NCBI Taxonomy" id="908937"/>
    <lineage>
        <taxon>Bacteria</taxon>
        <taxon>Pseudomonadati</taxon>
        <taxon>Bacteroidota</taxon>
        <taxon>Bacteroidia</taxon>
        <taxon>Bacteroidales</taxon>
        <taxon>Prevotellaceae</taxon>
        <taxon>Prevotella</taxon>
    </lineage>
</organism>
<keyword evidence="1" id="KW-0472">Membrane</keyword>
<accession>F9D7B3</accession>
<dbReference type="EMBL" id="AFPW01000053">
    <property type="protein sequence ID" value="EGQ11479.1"/>
    <property type="molecule type" value="Genomic_DNA"/>
</dbReference>
<name>F9D7B3_PREDD</name>
<feature type="transmembrane region" description="Helical" evidence="1">
    <location>
        <begin position="7"/>
        <end position="29"/>
    </location>
</feature>
<evidence type="ECO:0000313" key="3">
    <source>
        <dbReference type="Proteomes" id="UP000007820"/>
    </source>
</evidence>
<proteinExistence type="predicted"/>
<evidence type="ECO:0000313" key="2">
    <source>
        <dbReference type="EMBL" id="EGQ11479.1"/>
    </source>
</evidence>
<comment type="caution">
    <text evidence="2">The sequence shown here is derived from an EMBL/GenBank/DDBJ whole genome shotgun (WGS) entry which is preliminary data.</text>
</comment>
<dbReference type="Proteomes" id="UP000007820">
    <property type="component" value="Unassembled WGS sequence"/>
</dbReference>
<sequence length="53" mass="6334">MGGQMPLNYVLSVFSMYLSYLIQNIFYFFSSFFSQETDLNPYCLTLCIFYYPL</sequence>
<dbReference type="AlphaFoldDB" id="F9D7B3"/>
<gene>
    <name evidence="2" type="ORF">HMPREF9136_2741</name>
</gene>
<keyword evidence="1" id="KW-1133">Transmembrane helix</keyword>